<protein>
    <submittedName>
        <fullName evidence="1">Uncharacterized protein</fullName>
    </submittedName>
</protein>
<dbReference type="OrthoDB" id="5651381at2"/>
<dbReference type="PATRIC" id="fig|45070.6.peg.1219"/>
<reference evidence="1 2" key="1">
    <citation type="submission" date="2015-11" db="EMBL/GenBank/DDBJ databases">
        <title>Genomic analysis of 38 Legionella species identifies large and diverse effector repertoires.</title>
        <authorList>
            <person name="Burstein D."/>
            <person name="Amaro F."/>
            <person name="Zusman T."/>
            <person name="Lifshitz Z."/>
            <person name="Cohen O."/>
            <person name="Gilbert J.A."/>
            <person name="Pupko T."/>
            <person name="Shuman H.A."/>
            <person name="Segal G."/>
        </authorList>
    </citation>
    <scope>NUCLEOTIDE SEQUENCE [LARGE SCALE GENOMIC DNA]</scope>
    <source>
        <strain evidence="1 2">ATCC 49506</strain>
    </source>
</reference>
<evidence type="ECO:0000313" key="1">
    <source>
        <dbReference type="EMBL" id="KTD36170.1"/>
    </source>
</evidence>
<comment type="caution">
    <text evidence="1">The sequence shown here is derived from an EMBL/GenBank/DDBJ whole genome shotgun (WGS) entry which is preliminary data.</text>
</comment>
<keyword evidence="2" id="KW-1185">Reference proteome</keyword>
<dbReference type="EMBL" id="LNYO01000013">
    <property type="protein sequence ID" value="KTD36170.1"/>
    <property type="molecule type" value="Genomic_DNA"/>
</dbReference>
<organism evidence="1 2">
    <name type="scientific">Legionella nautarum</name>
    <dbReference type="NCBI Taxonomy" id="45070"/>
    <lineage>
        <taxon>Bacteria</taxon>
        <taxon>Pseudomonadati</taxon>
        <taxon>Pseudomonadota</taxon>
        <taxon>Gammaproteobacteria</taxon>
        <taxon>Legionellales</taxon>
        <taxon>Legionellaceae</taxon>
        <taxon>Legionella</taxon>
    </lineage>
</organism>
<evidence type="ECO:0000313" key="2">
    <source>
        <dbReference type="Proteomes" id="UP000054725"/>
    </source>
</evidence>
<gene>
    <name evidence="1" type="ORF">Lnau_1154</name>
</gene>
<sequence>MDPLGELEDSLAYMFELQAKKTGGYIEPSVSKLRVALDSYQKNSSSNSLKNLVIAIRNAFPVIEKYYIDSFKVRQKIEALAGTQGESINWYTTKETNRYPFFQPSKNVRDSKTDFIPWLSARTGKDFSSLSGEEQVQMLIDEKSDKDFTVKLKLHLHAKPDFLANLAMESPEAFIKLMSSSLGFQLEKYQIAKAIYHHGKTIINKSLKLDKSSEPIEKVMQLVDYLNEQLSSLHSIEKLLQDPKAKAVLDKSELFQLYQSEEYKERHQAPAAQTIKVY</sequence>
<dbReference type="AlphaFoldDB" id="A0A0W0WV37"/>
<dbReference type="Proteomes" id="UP000054725">
    <property type="component" value="Unassembled WGS sequence"/>
</dbReference>
<accession>A0A0W0WV37</accession>
<name>A0A0W0WV37_9GAMM</name>
<proteinExistence type="predicted"/>
<dbReference type="RefSeq" id="WP_058504192.1">
    <property type="nucleotide sequence ID" value="NZ_CAAAIF010000001.1"/>
</dbReference>